<keyword evidence="3" id="KW-1185">Reference proteome</keyword>
<feature type="compositionally biased region" description="Basic and acidic residues" evidence="1">
    <location>
        <begin position="217"/>
        <end position="226"/>
    </location>
</feature>
<dbReference type="Proteomes" id="UP000324973">
    <property type="component" value="Unassembled WGS sequence"/>
</dbReference>
<name>A0A5D4XN50_9GAMM</name>
<feature type="compositionally biased region" description="Low complexity" evidence="1">
    <location>
        <begin position="162"/>
        <end position="182"/>
    </location>
</feature>
<feature type="compositionally biased region" description="Basic residues" evidence="1">
    <location>
        <begin position="183"/>
        <end position="198"/>
    </location>
</feature>
<feature type="compositionally biased region" description="Low complexity" evidence="1">
    <location>
        <begin position="131"/>
        <end position="140"/>
    </location>
</feature>
<organism evidence="2 3">
    <name type="scientific">Luteimonas viscosa</name>
    <dbReference type="NCBI Taxonomy" id="1132694"/>
    <lineage>
        <taxon>Bacteria</taxon>
        <taxon>Pseudomonadati</taxon>
        <taxon>Pseudomonadota</taxon>
        <taxon>Gammaproteobacteria</taxon>
        <taxon>Lysobacterales</taxon>
        <taxon>Lysobacteraceae</taxon>
        <taxon>Luteimonas</taxon>
    </lineage>
</organism>
<evidence type="ECO:0000256" key="1">
    <source>
        <dbReference type="SAM" id="MobiDB-lite"/>
    </source>
</evidence>
<feature type="compositionally biased region" description="Basic residues" evidence="1">
    <location>
        <begin position="54"/>
        <end position="67"/>
    </location>
</feature>
<feature type="region of interest" description="Disordered" evidence="1">
    <location>
        <begin position="44"/>
        <end position="84"/>
    </location>
</feature>
<proteinExistence type="predicted"/>
<evidence type="ECO:0000313" key="2">
    <source>
        <dbReference type="EMBL" id="TYT25385.1"/>
    </source>
</evidence>
<dbReference type="EMBL" id="VTFT01000001">
    <property type="protein sequence ID" value="TYT25385.1"/>
    <property type="molecule type" value="Genomic_DNA"/>
</dbReference>
<feature type="region of interest" description="Disordered" evidence="1">
    <location>
        <begin position="101"/>
        <end position="286"/>
    </location>
</feature>
<dbReference type="RefSeq" id="WP_149101936.1">
    <property type="nucleotide sequence ID" value="NZ_VTFT01000001.1"/>
</dbReference>
<protein>
    <submittedName>
        <fullName evidence="2">Uncharacterized protein</fullName>
    </submittedName>
</protein>
<evidence type="ECO:0000313" key="3">
    <source>
        <dbReference type="Proteomes" id="UP000324973"/>
    </source>
</evidence>
<reference evidence="2 3" key="1">
    <citation type="submission" date="2019-08" db="EMBL/GenBank/DDBJ databases">
        <title>Luteimonas viscosus sp. nov., isolated from soil of a sunflower field.</title>
        <authorList>
            <person name="Jianli Z."/>
            <person name="Ying Z."/>
        </authorList>
    </citation>
    <scope>NUCLEOTIDE SEQUENCE [LARGE SCALE GENOMIC DNA]</scope>
    <source>
        <strain evidence="2 3">XBU10</strain>
    </source>
</reference>
<gene>
    <name evidence="2" type="ORF">FZO89_03385</name>
</gene>
<accession>A0A5D4XN50</accession>
<feature type="compositionally biased region" description="Basic and acidic residues" evidence="1">
    <location>
        <begin position="270"/>
        <end position="286"/>
    </location>
</feature>
<dbReference type="AlphaFoldDB" id="A0A5D4XN50"/>
<dbReference type="OrthoDB" id="6028465at2"/>
<comment type="caution">
    <text evidence="2">The sequence shown here is derived from an EMBL/GenBank/DDBJ whole genome shotgun (WGS) entry which is preliminary data.</text>
</comment>
<sequence>MPITRAKASRLLNQKEMALYDDSRINGLRKLDEKALASRIKRARTARDRARNLVQKHKLAARARSGSKRGASGEAGQRSKDKADLMADILKRFEGRLRDVGRERAATASRRKAATAPAKKNAPARRKTATRKTTTAGTKTAAKKSTSRRAATGATSRKRAASGKGTAARASGSSSSPGSATKTKTKSTGRKPARKSRAGHITPEQALAQTRALLEAKQARDHEPKPWEAPVGGEPVAGSPGYQSDSAARRARRLHAAEARIPAIQGSSSTRDRVNQGKRDRRQGSD</sequence>